<keyword evidence="3" id="KW-0813">Transport</keyword>
<proteinExistence type="inferred from homology"/>
<dbReference type="SUPFAM" id="SSF56954">
    <property type="entry name" value="Outer membrane efflux proteins (OEP)"/>
    <property type="match status" value="1"/>
</dbReference>
<dbReference type="GO" id="GO:0015562">
    <property type="term" value="F:efflux transmembrane transporter activity"/>
    <property type="evidence" value="ECO:0007669"/>
    <property type="project" value="InterPro"/>
</dbReference>
<dbReference type="EMBL" id="SACM01000001">
    <property type="protein sequence ID" value="RVT87713.1"/>
    <property type="molecule type" value="Genomic_DNA"/>
</dbReference>
<dbReference type="GO" id="GO:0009279">
    <property type="term" value="C:cell outer membrane"/>
    <property type="evidence" value="ECO:0007669"/>
    <property type="project" value="UniProtKB-SubCell"/>
</dbReference>
<evidence type="ECO:0000256" key="3">
    <source>
        <dbReference type="ARBA" id="ARBA00022448"/>
    </source>
</evidence>
<dbReference type="InterPro" id="IPR003423">
    <property type="entry name" value="OMP_efflux"/>
</dbReference>
<sequence>MPRLALPLLAILGAFAATAQAQSLNQLYQAARDYDATFLAARAQAETAQHRLTQAESLRKPTLGLGVGSTYGQARPLSATVPVGNGNRVDYNTNTNTTTTTAGLQASYSLYNRANGVSISQAERAVVVSRADLDVAEQDLIVRVTQAYFDVLAAREALSTAQASKKFIAEQLASAKRNFEVGTATITDTREAQARFDRASAQELAAENDLRVKRVTLDQLVGRTDVDPKPLAQPVALPAVEPVNLDPWLSQADEAHPQVRRARLGLEVAQLEVDKAKAATGPTVDLNGSLGAQDLRGSSTNTGLRGSVANASVGIQLKMPLYTGGATDARVRETLALAEKSRNDVEFARRSVAEATRRSFFGLQSLKAQVKALEAAESSSKLALEATQLGYKVGVRVNLDVLNAQAQLIAVQNDLAKARYDVIVTSLRLRQASGQLRPEDVANLDALLAK</sequence>
<accession>A0A437LR72</accession>
<dbReference type="AlphaFoldDB" id="A0A437LR72"/>
<dbReference type="PANTHER" id="PTHR30026:SF20">
    <property type="entry name" value="OUTER MEMBRANE PROTEIN TOLC"/>
    <property type="match status" value="1"/>
</dbReference>
<comment type="caution">
    <text evidence="9">The sequence shown here is derived from an EMBL/GenBank/DDBJ whole genome shotgun (WGS) entry which is preliminary data.</text>
</comment>
<dbReference type="NCBIfam" id="TIGR01844">
    <property type="entry name" value="type_I_sec_TolC"/>
    <property type="match status" value="1"/>
</dbReference>
<dbReference type="GO" id="GO:0015288">
    <property type="term" value="F:porin activity"/>
    <property type="evidence" value="ECO:0007669"/>
    <property type="project" value="TreeGrafter"/>
</dbReference>
<evidence type="ECO:0000256" key="2">
    <source>
        <dbReference type="ARBA" id="ARBA00007613"/>
    </source>
</evidence>
<reference evidence="9 10" key="1">
    <citation type="submission" date="2019-01" db="EMBL/GenBank/DDBJ databases">
        <authorList>
            <person name="Chen W.-M."/>
        </authorList>
    </citation>
    <scope>NUCLEOTIDE SEQUENCE [LARGE SCALE GENOMIC DNA]</scope>
    <source>
        <strain evidence="9 10">CCP-18</strain>
    </source>
</reference>
<organism evidence="9 10">
    <name type="scientific">Inhella crocodyli</name>
    <dbReference type="NCBI Taxonomy" id="2499851"/>
    <lineage>
        <taxon>Bacteria</taxon>
        <taxon>Pseudomonadati</taxon>
        <taxon>Pseudomonadota</taxon>
        <taxon>Betaproteobacteria</taxon>
        <taxon>Burkholderiales</taxon>
        <taxon>Sphaerotilaceae</taxon>
        <taxon>Inhella</taxon>
    </lineage>
</organism>
<evidence type="ECO:0000313" key="9">
    <source>
        <dbReference type="EMBL" id="RVT87713.1"/>
    </source>
</evidence>
<dbReference type="InterPro" id="IPR010130">
    <property type="entry name" value="T1SS_OMP_TolC"/>
</dbReference>
<gene>
    <name evidence="9" type="ORF">EOD73_01405</name>
</gene>
<keyword evidence="8" id="KW-0732">Signal</keyword>
<dbReference type="RefSeq" id="WP_127680168.1">
    <property type="nucleotide sequence ID" value="NZ_SACM01000001.1"/>
</dbReference>
<evidence type="ECO:0000256" key="5">
    <source>
        <dbReference type="ARBA" id="ARBA00022692"/>
    </source>
</evidence>
<keyword evidence="5" id="KW-0812">Transmembrane</keyword>
<dbReference type="GO" id="GO:1990281">
    <property type="term" value="C:efflux pump complex"/>
    <property type="evidence" value="ECO:0007669"/>
    <property type="project" value="TreeGrafter"/>
</dbReference>
<evidence type="ECO:0000256" key="4">
    <source>
        <dbReference type="ARBA" id="ARBA00022452"/>
    </source>
</evidence>
<comment type="similarity">
    <text evidence="2">Belongs to the outer membrane factor (OMF) (TC 1.B.17) family.</text>
</comment>
<evidence type="ECO:0000256" key="8">
    <source>
        <dbReference type="SAM" id="SignalP"/>
    </source>
</evidence>
<comment type="subcellular location">
    <subcellularLocation>
        <location evidence="1">Cell outer membrane</location>
    </subcellularLocation>
</comment>
<dbReference type="Gene3D" id="1.20.1600.10">
    <property type="entry name" value="Outer membrane efflux proteins (OEP)"/>
    <property type="match status" value="1"/>
</dbReference>
<dbReference type="PANTHER" id="PTHR30026">
    <property type="entry name" value="OUTER MEMBRANE PROTEIN TOLC"/>
    <property type="match status" value="1"/>
</dbReference>
<name>A0A437LR72_9BURK</name>
<evidence type="ECO:0000256" key="6">
    <source>
        <dbReference type="ARBA" id="ARBA00023136"/>
    </source>
</evidence>
<evidence type="ECO:0000256" key="7">
    <source>
        <dbReference type="ARBA" id="ARBA00023237"/>
    </source>
</evidence>
<feature type="signal peptide" evidence="8">
    <location>
        <begin position="1"/>
        <end position="21"/>
    </location>
</feature>
<dbReference type="Proteomes" id="UP000288587">
    <property type="component" value="Unassembled WGS sequence"/>
</dbReference>
<keyword evidence="10" id="KW-1185">Reference proteome</keyword>
<keyword evidence="7" id="KW-0998">Cell outer membrane</keyword>
<evidence type="ECO:0000256" key="1">
    <source>
        <dbReference type="ARBA" id="ARBA00004442"/>
    </source>
</evidence>
<dbReference type="OrthoDB" id="9813458at2"/>
<keyword evidence="6" id="KW-0472">Membrane</keyword>
<protein>
    <submittedName>
        <fullName evidence="9">Channel protein TolC</fullName>
    </submittedName>
</protein>
<dbReference type="Pfam" id="PF02321">
    <property type="entry name" value="OEP"/>
    <property type="match status" value="2"/>
</dbReference>
<keyword evidence="4" id="KW-1134">Transmembrane beta strand</keyword>
<dbReference type="InterPro" id="IPR051906">
    <property type="entry name" value="TolC-like"/>
</dbReference>
<evidence type="ECO:0000313" key="10">
    <source>
        <dbReference type="Proteomes" id="UP000288587"/>
    </source>
</evidence>
<feature type="chain" id="PRO_5019245552" evidence="8">
    <location>
        <begin position="22"/>
        <end position="450"/>
    </location>
</feature>